<dbReference type="AlphaFoldDB" id="A0AAW1WPU4"/>
<evidence type="ECO:0000256" key="1">
    <source>
        <dbReference type="SAM" id="MobiDB-lite"/>
    </source>
</evidence>
<evidence type="ECO:0000313" key="2">
    <source>
        <dbReference type="EMBL" id="KAK9925397.1"/>
    </source>
</evidence>
<accession>A0AAW1WPU4</accession>
<feature type="region of interest" description="Disordered" evidence="1">
    <location>
        <begin position="1"/>
        <end position="24"/>
    </location>
</feature>
<protein>
    <submittedName>
        <fullName evidence="2">Uncharacterized protein</fullName>
    </submittedName>
</protein>
<reference evidence="2 3" key="1">
    <citation type="journal article" date="2023" name="G3 (Bethesda)">
        <title>A chromosome-length genome assembly and annotation of blackberry (Rubus argutus, cv. 'Hillquist').</title>
        <authorList>
            <person name="Bruna T."/>
            <person name="Aryal R."/>
            <person name="Dudchenko O."/>
            <person name="Sargent D.J."/>
            <person name="Mead D."/>
            <person name="Buti M."/>
            <person name="Cavallini A."/>
            <person name="Hytonen T."/>
            <person name="Andres J."/>
            <person name="Pham M."/>
            <person name="Weisz D."/>
            <person name="Mascagni F."/>
            <person name="Usai G."/>
            <person name="Natali L."/>
            <person name="Bassil N."/>
            <person name="Fernandez G.E."/>
            <person name="Lomsadze A."/>
            <person name="Armour M."/>
            <person name="Olukolu B."/>
            <person name="Poorten T."/>
            <person name="Britton C."/>
            <person name="Davik J."/>
            <person name="Ashrafi H."/>
            <person name="Aiden E.L."/>
            <person name="Borodovsky M."/>
            <person name="Worthington M."/>
        </authorList>
    </citation>
    <scope>NUCLEOTIDE SEQUENCE [LARGE SCALE GENOMIC DNA]</scope>
    <source>
        <strain evidence="2">PI 553951</strain>
    </source>
</reference>
<gene>
    <name evidence="2" type="ORF">M0R45_033721</name>
</gene>
<dbReference type="Proteomes" id="UP001457282">
    <property type="component" value="Unassembled WGS sequence"/>
</dbReference>
<dbReference type="PANTHER" id="PTHR36795:SF2">
    <property type="entry name" value="OS01G0938400 PROTEIN"/>
    <property type="match status" value="1"/>
</dbReference>
<keyword evidence="3" id="KW-1185">Reference proteome</keyword>
<evidence type="ECO:0000313" key="3">
    <source>
        <dbReference type="Proteomes" id="UP001457282"/>
    </source>
</evidence>
<dbReference type="EMBL" id="JBEDUW010000006">
    <property type="protein sequence ID" value="KAK9925397.1"/>
    <property type="molecule type" value="Genomic_DNA"/>
</dbReference>
<dbReference type="PANTHER" id="PTHR36795">
    <property type="entry name" value="OS01G0938400 PROTEIN"/>
    <property type="match status" value="1"/>
</dbReference>
<sequence length="173" mass="20140">MTTSAAPKLPAYQRLKHHDGDEENGSVGEDYYDFAKERMMVMKPSGSSSIGWYRIRSKLVPSVSLRRRRLRLRRRVVSLRRLLLLRRKLKLICDHFRISCAKVVKRFKEGQSNFGDLFAGNYMFLQINPSSLKCLDHRRNNHTGVGGEQKQHQLQIQTFPSRTIGMGYTFPRN</sequence>
<name>A0AAW1WPU4_RUBAR</name>
<proteinExistence type="predicted"/>
<organism evidence="2 3">
    <name type="scientific">Rubus argutus</name>
    <name type="common">Southern blackberry</name>
    <dbReference type="NCBI Taxonomy" id="59490"/>
    <lineage>
        <taxon>Eukaryota</taxon>
        <taxon>Viridiplantae</taxon>
        <taxon>Streptophyta</taxon>
        <taxon>Embryophyta</taxon>
        <taxon>Tracheophyta</taxon>
        <taxon>Spermatophyta</taxon>
        <taxon>Magnoliopsida</taxon>
        <taxon>eudicotyledons</taxon>
        <taxon>Gunneridae</taxon>
        <taxon>Pentapetalae</taxon>
        <taxon>rosids</taxon>
        <taxon>fabids</taxon>
        <taxon>Rosales</taxon>
        <taxon>Rosaceae</taxon>
        <taxon>Rosoideae</taxon>
        <taxon>Rosoideae incertae sedis</taxon>
        <taxon>Rubus</taxon>
    </lineage>
</organism>
<comment type="caution">
    <text evidence="2">The sequence shown here is derived from an EMBL/GenBank/DDBJ whole genome shotgun (WGS) entry which is preliminary data.</text>
</comment>